<keyword evidence="3" id="KW-0949">S-adenosyl-L-methionine</keyword>
<name>A0ABQ3V6D8_9CHLR</name>
<dbReference type="InterPro" id="IPR041698">
    <property type="entry name" value="Methyltransf_25"/>
</dbReference>
<keyword evidence="1 5" id="KW-0489">Methyltransferase</keyword>
<organism evidence="5 6">
    <name type="scientific">Ktedonobacter robiniae</name>
    <dbReference type="NCBI Taxonomy" id="2778365"/>
    <lineage>
        <taxon>Bacteria</taxon>
        <taxon>Bacillati</taxon>
        <taxon>Chloroflexota</taxon>
        <taxon>Ktedonobacteria</taxon>
        <taxon>Ktedonobacterales</taxon>
        <taxon>Ktedonobacteraceae</taxon>
        <taxon>Ktedonobacter</taxon>
    </lineage>
</organism>
<keyword evidence="6" id="KW-1185">Reference proteome</keyword>
<dbReference type="CDD" id="cd02440">
    <property type="entry name" value="AdoMet_MTases"/>
    <property type="match status" value="1"/>
</dbReference>
<dbReference type="InterPro" id="IPR029063">
    <property type="entry name" value="SAM-dependent_MTases_sf"/>
</dbReference>
<dbReference type="GO" id="GO:0032259">
    <property type="term" value="P:methylation"/>
    <property type="evidence" value="ECO:0007669"/>
    <property type="project" value="UniProtKB-KW"/>
</dbReference>
<proteinExistence type="predicted"/>
<dbReference type="Gene3D" id="3.40.50.150">
    <property type="entry name" value="Vaccinia Virus protein VP39"/>
    <property type="match status" value="1"/>
</dbReference>
<evidence type="ECO:0000259" key="4">
    <source>
        <dbReference type="Pfam" id="PF13649"/>
    </source>
</evidence>
<reference evidence="5 6" key="1">
    <citation type="journal article" date="2021" name="Int. J. Syst. Evol. Microbiol.">
        <title>Reticulibacter mediterranei gen. nov., sp. nov., within the new family Reticulibacteraceae fam. nov., and Ktedonospora formicarum gen. nov., sp. nov., Ktedonobacter robiniae sp. nov., Dictyobacter formicarum sp. nov. and Dictyobacter arantiisoli sp. nov., belonging to the class Ktedonobacteria.</title>
        <authorList>
            <person name="Yabe S."/>
            <person name="Zheng Y."/>
            <person name="Wang C.M."/>
            <person name="Sakai Y."/>
            <person name="Abe K."/>
            <person name="Yokota A."/>
            <person name="Donadio S."/>
            <person name="Cavaletti L."/>
            <person name="Monciardini P."/>
        </authorList>
    </citation>
    <scope>NUCLEOTIDE SEQUENCE [LARGE SCALE GENOMIC DNA]</scope>
    <source>
        <strain evidence="5 6">SOSP1-30</strain>
    </source>
</reference>
<accession>A0ABQ3V6D8</accession>
<protein>
    <submittedName>
        <fullName evidence="5">Methyltransferase</fullName>
    </submittedName>
</protein>
<dbReference type="Proteomes" id="UP000654345">
    <property type="component" value="Unassembled WGS sequence"/>
</dbReference>
<dbReference type="GO" id="GO:0008168">
    <property type="term" value="F:methyltransferase activity"/>
    <property type="evidence" value="ECO:0007669"/>
    <property type="project" value="UniProtKB-KW"/>
</dbReference>
<evidence type="ECO:0000313" key="6">
    <source>
        <dbReference type="Proteomes" id="UP000654345"/>
    </source>
</evidence>
<evidence type="ECO:0000313" key="5">
    <source>
        <dbReference type="EMBL" id="GHO60483.1"/>
    </source>
</evidence>
<evidence type="ECO:0000256" key="2">
    <source>
        <dbReference type="ARBA" id="ARBA00022679"/>
    </source>
</evidence>
<evidence type="ECO:0000256" key="3">
    <source>
        <dbReference type="ARBA" id="ARBA00022691"/>
    </source>
</evidence>
<evidence type="ECO:0000256" key="1">
    <source>
        <dbReference type="ARBA" id="ARBA00022603"/>
    </source>
</evidence>
<dbReference type="SUPFAM" id="SSF53335">
    <property type="entry name" value="S-adenosyl-L-methionine-dependent methyltransferases"/>
    <property type="match status" value="1"/>
</dbReference>
<gene>
    <name evidence="5" type="ORF">KSB_89580</name>
</gene>
<dbReference type="PANTHER" id="PTHR43464:SF19">
    <property type="entry name" value="UBIQUINONE BIOSYNTHESIS O-METHYLTRANSFERASE, MITOCHONDRIAL"/>
    <property type="match status" value="1"/>
</dbReference>
<dbReference type="Gene3D" id="2.20.25.110">
    <property type="entry name" value="S-adenosyl-L-methionine-dependent methyltransferases"/>
    <property type="match status" value="1"/>
</dbReference>
<comment type="caution">
    <text evidence="5">The sequence shown here is derived from an EMBL/GenBank/DDBJ whole genome shotgun (WGS) entry which is preliminary data.</text>
</comment>
<sequence>MMIDYSEYLEGYRDAQAYDLEEGGYDADYPLTAQLARALGGPLLDLACGTGTMAIRMAKLGYEVTGVDIIPEMIELASHKATKQGVSIEWSVADARTFHLQRQFSFIYMLGNAFQHFLIREDQEALLARVRDHLHPEGRFLFGTRHPSLRNLFEARFSEPQMYTMSDGRQYVISEHPEYDPITQIQNYTFQEHWLTPEGLQEKKQYRSALRYVFPQEMEALLFYNGFQIRSCYGNWQQEPLTATSPYMIYVCQRRV</sequence>
<dbReference type="Pfam" id="PF13649">
    <property type="entry name" value="Methyltransf_25"/>
    <property type="match status" value="1"/>
</dbReference>
<keyword evidence="2" id="KW-0808">Transferase</keyword>
<dbReference type="EMBL" id="BNJG01000005">
    <property type="protein sequence ID" value="GHO60483.1"/>
    <property type="molecule type" value="Genomic_DNA"/>
</dbReference>
<dbReference type="RefSeq" id="WP_201376588.1">
    <property type="nucleotide sequence ID" value="NZ_BNJG01000005.1"/>
</dbReference>
<feature type="domain" description="Methyltransferase" evidence="4">
    <location>
        <begin position="44"/>
        <end position="138"/>
    </location>
</feature>
<dbReference type="PANTHER" id="PTHR43464">
    <property type="entry name" value="METHYLTRANSFERASE"/>
    <property type="match status" value="1"/>
</dbReference>